<sequence length="159" mass="18573">MKVINIHKRTIHQPKSVIVKILETLSTTNDQIWPYEKWPAMRFKEGLREGAKGGHGPIKYTIEKYEPGKLIQFKFSKPTGLNGIHKLEIFESGDNKTRLVHTIAMNAVGKGLLLWIFIIRSFHNALIEDAFDKVENHFLDEKKITKWNIWVRIWRKILG</sequence>
<name>A0A554VBC6_9FLAO</name>
<evidence type="ECO:0000313" key="1">
    <source>
        <dbReference type="EMBL" id="TSE03767.1"/>
    </source>
</evidence>
<evidence type="ECO:0008006" key="3">
    <source>
        <dbReference type="Google" id="ProtNLM"/>
    </source>
</evidence>
<reference evidence="1 2" key="1">
    <citation type="submission" date="2019-07" db="EMBL/GenBank/DDBJ databases">
        <title>The draft genome sequence of Aquimarina algiphila M91.</title>
        <authorList>
            <person name="Meng X."/>
        </authorList>
    </citation>
    <scope>NUCLEOTIDE SEQUENCE [LARGE SCALE GENOMIC DNA]</scope>
    <source>
        <strain evidence="1 2">M91</strain>
    </source>
</reference>
<proteinExistence type="predicted"/>
<keyword evidence="2" id="KW-1185">Reference proteome</keyword>
<protein>
    <recommendedName>
        <fullName evidence="3">SRPBCC family protein</fullName>
    </recommendedName>
</protein>
<accession>A0A554VBC6</accession>
<dbReference type="AlphaFoldDB" id="A0A554VBC6"/>
<dbReference type="EMBL" id="VLNR01000099">
    <property type="protein sequence ID" value="TSE03767.1"/>
    <property type="molecule type" value="Genomic_DNA"/>
</dbReference>
<organism evidence="1 2">
    <name type="scientific">Aquimarina algiphila</name>
    <dbReference type="NCBI Taxonomy" id="2047982"/>
    <lineage>
        <taxon>Bacteria</taxon>
        <taxon>Pseudomonadati</taxon>
        <taxon>Bacteroidota</taxon>
        <taxon>Flavobacteriia</taxon>
        <taxon>Flavobacteriales</taxon>
        <taxon>Flavobacteriaceae</taxon>
        <taxon>Aquimarina</taxon>
    </lineage>
</organism>
<evidence type="ECO:0000313" key="2">
    <source>
        <dbReference type="Proteomes" id="UP000318833"/>
    </source>
</evidence>
<dbReference type="SUPFAM" id="SSF55961">
    <property type="entry name" value="Bet v1-like"/>
    <property type="match status" value="1"/>
</dbReference>
<dbReference type="OrthoDB" id="7067492at2"/>
<dbReference type="Proteomes" id="UP000318833">
    <property type="component" value="Unassembled WGS sequence"/>
</dbReference>
<comment type="caution">
    <text evidence="1">The sequence shown here is derived from an EMBL/GenBank/DDBJ whole genome shotgun (WGS) entry which is preliminary data.</text>
</comment>
<gene>
    <name evidence="1" type="ORF">FOF46_28505</name>
</gene>
<dbReference type="RefSeq" id="WP_143918861.1">
    <property type="nucleotide sequence ID" value="NZ_CANLVC010000009.1"/>
</dbReference>